<evidence type="ECO:0008006" key="3">
    <source>
        <dbReference type="Google" id="ProtNLM"/>
    </source>
</evidence>
<dbReference type="EMBL" id="CP107020">
    <property type="protein sequence ID" value="UYG15862.1"/>
    <property type="molecule type" value="Genomic_DNA"/>
</dbReference>
<name>A0ABY6FY54_9MICO</name>
<protein>
    <recommendedName>
        <fullName evidence="3">2'-5' RNA ligase</fullName>
    </recommendedName>
</protein>
<proteinExistence type="predicted"/>
<gene>
    <name evidence="1" type="ORF">BRM3_09430</name>
</gene>
<accession>A0ABY6FY54</accession>
<evidence type="ECO:0000313" key="2">
    <source>
        <dbReference type="Proteomes" id="UP001164305"/>
    </source>
</evidence>
<dbReference type="Gene3D" id="3.90.1140.10">
    <property type="entry name" value="Cyclic phosphodiesterase"/>
    <property type="match status" value="1"/>
</dbReference>
<evidence type="ECO:0000313" key="1">
    <source>
        <dbReference type="EMBL" id="UYG15862.1"/>
    </source>
</evidence>
<organism evidence="1 2">
    <name type="scientific">Brachybacterium huguangmaarense</name>
    <dbReference type="NCBI Taxonomy" id="1652028"/>
    <lineage>
        <taxon>Bacteria</taxon>
        <taxon>Bacillati</taxon>
        <taxon>Actinomycetota</taxon>
        <taxon>Actinomycetes</taxon>
        <taxon>Micrococcales</taxon>
        <taxon>Dermabacteraceae</taxon>
        <taxon>Brachybacterium</taxon>
    </lineage>
</organism>
<dbReference type="RefSeq" id="WP_263593076.1">
    <property type="nucleotide sequence ID" value="NZ_CP107020.1"/>
</dbReference>
<dbReference type="SUPFAM" id="SSF55144">
    <property type="entry name" value="LigT-like"/>
    <property type="match status" value="1"/>
</dbReference>
<dbReference type="Pfam" id="PF13563">
    <property type="entry name" value="2_5_RNA_ligase2"/>
    <property type="match status" value="1"/>
</dbReference>
<keyword evidence="2" id="KW-1185">Reference proteome</keyword>
<reference evidence="1" key="1">
    <citation type="submission" date="2022-10" db="EMBL/GenBank/DDBJ databases">
        <title>Whole-Genome Sequencing of Brachybacterium huguangmaarense BRM-3, Isolated from Betula schmidtii.</title>
        <authorList>
            <person name="Haam D."/>
        </authorList>
    </citation>
    <scope>NUCLEOTIDE SEQUENCE</scope>
    <source>
        <strain evidence="1">BRM-3</strain>
    </source>
</reference>
<sequence>MDLRELEFDRTQDHWWWRPGWGPGTRYLTYHLTFEDAPALHAEAERLAPRLGALDHVDVVPVSWLHLTMTGAGFSTDLGEEQVAELVRALDEDLAVRPLVFDELVLSPEALFLSARRSPWIDALKARQEAAVGRIDGPPSGQRFYPHVSLAYFSGEVDVAAVREAVRDAREVEVAAPRHSLIELGRDDRVYTWRALAQKPLDGR</sequence>
<dbReference type="InterPro" id="IPR009097">
    <property type="entry name" value="Cyclic_Pdiesterase"/>
</dbReference>
<dbReference type="Proteomes" id="UP001164305">
    <property type="component" value="Chromosome"/>
</dbReference>